<dbReference type="EMBL" id="CAIIXF020000003">
    <property type="protein sequence ID" value="CAH1779266.1"/>
    <property type="molecule type" value="Genomic_DNA"/>
</dbReference>
<keyword evidence="2" id="KW-0808">Transferase</keyword>
<name>A0A8J1TTX0_OWEFU</name>
<dbReference type="SUPFAM" id="SSF57850">
    <property type="entry name" value="RING/U-box"/>
    <property type="match status" value="1"/>
</dbReference>
<evidence type="ECO:0000256" key="2">
    <source>
        <dbReference type="ARBA" id="ARBA00022679"/>
    </source>
</evidence>
<dbReference type="Proteomes" id="UP000749559">
    <property type="component" value="Unassembled WGS sequence"/>
</dbReference>
<dbReference type="GO" id="GO:0007219">
    <property type="term" value="P:Notch signaling pathway"/>
    <property type="evidence" value="ECO:0007669"/>
    <property type="project" value="TreeGrafter"/>
</dbReference>
<organism evidence="8 9">
    <name type="scientific">Owenia fusiformis</name>
    <name type="common">Polychaete worm</name>
    <dbReference type="NCBI Taxonomy" id="6347"/>
    <lineage>
        <taxon>Eukaryota</taxon>
        <taxon>Metazoa</taxon>
        <taxon>Spiralia</taxon>
        <taxon>Lophotrochozoa</taxon>
        <taxon>Annelida</taxon>
        <taxon>Polychaeta</taxon>
        <taxon>Sedentaria</taxon>
        <taxon>Canalipalpata</taxon>
        <taxon>Sabellida</taxon>
        <taxon>Oweniida</taxon>
        <taxon>Oweniidae</taxon>
        <taxon>Owenia</taxon>
    </lineage>
</organism>
<dbReference type="SMART" id="SM00291">
    <property type="entry name" value="ZnF_ZZ"/>
    <property type="match status" value="1"/>
</dbReference>
<gene>
    <name evidence="8" type="ORF">OFUS_LOCUS6094</name>
</gene>
<dbReference type="UniPathway" id="UPA00143"/>
<dbReference type="GO" id="GO:0006897">
    <property type="term" value="P:endocytosis"/>
    <property type="evidence" value="ECO:0007669"/>
    <property type="project" value="TreeGrafter"/>
</dbReference>
<dbReference type="Pfam" id="PF18346">
    <property type="entry name" value="SH3_15"/>
    <property type="match status" value="3"/>
</dbReference>
<evidence type="ECO:0000256" key="1">
    <source>
        <dbReference type="ARBA" id="ARBA00004906"/>
    </source>
</evidence>
<sequence>STCTTCDDYNLCEICAVTYTHKKHKFITTSKSKKSLARPGNEESLQKHPGVTCDGCLHAVYGKRYKCAECDDYDLCSVCEGVGLHDNHKFLVIERPDARISTAEGIGYQVIREMVKQKGAEKKFSAGDVVYMTTNPEKAKELQEGHGGWNDQISRCLGKRGVVSEKVAHVWKVRFDNGMKWSINPALLSKNPERGATSGKFNRYDIVVITCNARTLQQKQIGHGGCNEKMLKVIGVRGIVREVDSDNDVVVEFINSDKWCLNPELLTKVDTSKEEIKSGSLVIIIDDYEKVKKLQQGHGGWVSQMIEVLGQATVVKRVVGQRVVVDYKDKEWVFNMKAVVLVASEEEMLKVMSGARARQRHKLDSGIAGMQALHVTQMKVIEQAEDSDDGDDCTIS</sequence>
<keyword evidence="9" id="KW-1185">Reference proteome</keyword>
<keyword evidence="4" id="KW-0677">Repeat</keyword>
<dbReference type="CDD" id="cd02340">
    <property type="entry name" value="ZZ_NBR1_like"/>
    <property type="match status" value="1"/>
</dbReference>
<evidence type="ECO:0000256" key="5">
    <source>
        <dbReference type="ARBA" id="ARBA00022771"/>
    </source>
</evidence>
<dbReference type="InterPro" id="IPR040847">
    <property type="entry name" value="SH3_15"/>
</dbReference>
<dbReference type="Gene3D" id="3.30.60.90">
    <property type="match status" value="1"/>
</dbReference>
<evidence type="ECO:0000256" key="4">
    <source>
        <dbReference type="ARBA" id="ARBA00022737"/>
    </source>
</evidence>
<dbReference type="PROSITE" id="PS50135">
    <property type="entry name" value="ZF_ZZ_2"/>
    <property type="match status" value="1"/>
</dbReference>
<dbReference type="InterPro" id="IPR000433">
    <property type="entry name" value="Znf_ZZ"/>
</dbReference>
<evidence type="ECO:0000313" key="8">
    <source>
        <dbReference type="EMBL" id="CAH1779266.1"/>
    </source>
</evidence>
<comment type="caution">
    <text evidence="8">The sequence shown here is derived from an EMBL/GenBank/DDBJ whole genome shotgun (WGS) entry which is preliminary data.</text>
</comment>
<keyword evidence="5" id="KW-0863">Zinc-finger</keyword>
<keyword evidence="7" id="KW-0862">Zinc</keyword>
<dbReference type="InterPro" id="IPR043145">
    <property type="entry name" value="Znf_ZZ_sf"/>
</dbReference>
<keyword evidence="6" id="KW-0833">Ubl conjugation pathway</keyword>
<evidence type="ECO:0000256" key="6">
    <source>
        <dbReference type="ARBA" id="ARBA00022786"/>
    </source>
</evidence>
<proteinExistence type="predicted"/>
<dbReference type="GO" id="GO:0005737">
    <property type="term" value="C:cytoplasm"/>
    <property type="evidence" value="ECO:0007669"/>
    <property type="project" value="TreeGrafter"/>
</dbReference>
<dbReference type="AlphaFoldDB" id="A0A8J1TTX0"/>
<keyword evidence="3" id="KW-0479">Metal-binding</keyword>
<accession>A0A8J1TTX0</accession>
<dbReference type="GO" id="GO:0016740">
    <property type="term" value="F:transferase activity"/>
    <property type="evidence" value="ECO:0007669"/>
    <property type="project" value="UniProtKB-KW"/>
</dbReference>
<dbReference type="GO" id="GO:0016567">
    <property type="term" value="P:protein ubiquitination"/>
    <property type="evidence" value="ECO:0007669"/>
    <property type="project" value="UniProtKB-UniPathway"/>
</dbReference>
<dbReference type="Pfam" id="PF00569">
    <property type="entry name" value="ZZ"/>
    <property type="match status" value="1"/>
</dbReference>
<dbReference type="OrthoDB" id="6133115at2759"/>
<evidence type="ECO:0000313" key="9">
    <source>
        <dbReference type="Proteomes" id="UP000749559"/>
    </source>
</evidence>
<evidence type="ECO:0000256" key="3">
    <source>
        <dbReference type="ARBA" id="ARBA00022723"/>
    </source>
</evidence>
<reference evidence="8" key="1">
    <citation type="submission" date="2022-03" db="EMBL/GenBank/DDBJ databases">
        <authorList>
            <person name="Martin C."/>
        </authorList>
    </citation>
    <scope>NUCLEOTIDE SEQUENCE</scope>
</reference>
<feature type="non-terminal residue" evidence="8">
    <location>
        <position position="396"/>
    </location>
</feature>
<dbReference type="PANTHER" id="PTHR24202:SF53">
    <property type="entry name" value="E3 UBIQUITIN-PROTEIN LIGASE MIB1"/>
    <property type="match status" value="1"/>
</dbReference>
<protein>
    <submittedName>
        <fullName evidence="8">Uncharacterized protein</fullName>
    </submittedName>
</protein>
<dbReference type="GO" id="GO:0008270">
    <property type="term" value="F:zinc ion binding"/>
    <property type="evidence" value="ECO:0007669"/>
    <property type="project" value="UniProtKB-KW"/>
</dbReference>
<evidence type="ECO:0000256" key="7">
    <source>
        <dbReference type="ARBA" id="ARBA00022833"/>
    </source>
</evidence>
<dbReference type="PANTHER" id="PTHR24202">
    <property type="entry name" value="E3 UBIQUITIN-PROTEIN LIGASE MIB2"/>
    <property type="match status" value="1"/>
</dbReference>
<dbReference type="PROSITE" id="PS01357">
    <property type="entry name" value="ZF_ZZ_1"/>
    <property type="match status" value="1"/>
</dbReference>
<comment type="pathway">
    <text evidence="1">Protein modification; protein ubiquitination.</text>
</comment>